<keyword evidence="1" id="KW-0732">Signal</keyword>
<reference evidence="2 3" key="1">
    <citation type="journal article" date="2024" name="Front Chem Biol">
        <title>Unveiling the potential of Daldinia eschscholtzii MFLUCC 19-0629 through bioactivity and bioinformatics studies for enhanced sustainable agriculture production.</title>
        <authorList>
            <person name="Brooks S."/>
            <person name="Weaver J.A."/>
            <person name="Klomchit A."/>
            <person name="Alharthi S.A."/>
            <person name="Onlamun T."/>
            <person name="Nurani R."/>
            <person name="Vong T.K."/>
            <person name="Alberti F."/>
            <person name="Greco C."/>
        </authorList>
    </citation>
    <scope>NUCLEOTIDE SEQUENCE [LARGE SCALE GENOMIC DNA]</scope>
    <source>
        <strain evidence="2">MFLUCC 19-0629</strain>
    </source>
</reference>
<evidence type="ECO:0000313" key="2">
    <source>
        <dbReference type="EMBL" id="KAK6948767.1"/>
    </source>
</evidence>
<protein>
    <recommendedName>
        <fullName evidence="4">Dockerin type 1</fullName>
    </recommendedName>
</protein>
<evidence type="ECO:0000256" key="1">
    <source>
        <dbReference type="SAM" id="SignalP"/>
    </source>
</evidence>
<organism evidence="2 3">
    <name type="scientific">Daldinia eschscholtzii</name>
    <dbReference type="NCBI Taxonomy" id="292717"/>
    <lineage>
        <taxon>Eukaryota</taxon>
        <taxon>Fungi</taxon>
        <taxon>Dikarya</taxon>
        <taxon>Ascomycota</taxon>
        <taxon>Pezizomycotina</taxon>
        <taxon>Sordariomycetes</taxon>
        <taxon>Xylariomycetidae</taxon>
        <taxon>Xylariales</taxon>
        <taxon>Hypoxylaceae</taxon>
        <taxon>Daldinia</taxon>
    </lineage>
</organism>
<evidence type="ECO:0008006" key="4">
    <source>
        <dbReference type="Google" id="ProtNLM"/>
    </source>
</evidence>
<dbReference type="AlphaFoldDB" id="A0AAX6M8Q7"/>
<accession>A0AAX6M8Q7</accession>
<feature type="chain" id="PRO_5043746909" description="Dockerin type 1" evidence="1">
    <location>
        <begin position="20"/>
        <end position="426"/>
    </location>
</feature>
<sequence length="426" mass="46956">MRGFTLSVIPLWWAAGAIAAPTRVQAAPPAEFTPNTRVGPGGNRYKDSPHFRVYDAASDSVANSVLQTLESAYDCFVTGQGWRSTGLSFNQDNDNGPWYKMNVYDVADLGANTAANTGTDSATGLSFLNVVTQWMNTPSITVHEFGHALTYAERYWINQGRTGAWWETVANFVADTFITSPICADSRARYNQPSGDTLMNLKKVISDSFQVIVDGSRNTGNYYDAWPFLTYITNNPDNYAGLGMANFPNVWRKYKRDSNETPLHVLDQLASPTKIQKIVGRYWARMAYVDLGHEKARELFEKQRKEFNYANLDSQGGGRYRVKPARQPRYMGANIIPLKATGSSISITVTATAPYTATLAVKGTGGAVRYIEVTDNKVQANLASGEEATLVVANTPNTLYLYDPFSLTSDVNRGLDYQLQITGASV</sequence>
<evidence type="ECO:0000313" key="3">
    <source>
        <dbReference type="Proteomes" id="UP001369815"/>
    </source>
</evidence>
<comment type="caution">
    <text evidence="2">The sequence shown here is derived from an EMBL/GenBank/DDBJ whole genome shotgun (WGS) entry which is preliminary data.</text>
</comment>
<dbReference type="EMBL" id="JBANMG010000010">
    <property type="protein sequence ID" value="KAK6948767.1"/>
    <property type="molecule type" value="Genomic_DNA"/>
</dbReference>
<gene>
    <name evidence="2" type="ORF">Daesc_010538</name>
</gene>
<keyword evidence="3" id="KW-1185">Reference proteome</keyword>
<dbReference type="InterPro" id="IPR045690">
    <property type="entry name" value="DUF6055"/>
</dbReference>
<dbReference type="Pfam" id="PF19527">
    <property type="entry name" value="DUF6055"/>
    <property type="match status" value="1"/>
</dbReference>
<name>A0AAX6M8Q7_9PEZI</name>
<feature type="signal peptide" evidence="1">
    <location>
        <begin position="1"/>
        <end position="19"/>
    </location>
</feature>
<proteinExistence type="predicted"/>
<dbReference type="Proteomes" id="UP001369815">
    <property type="component" value="Unassembled WGS sequence"/>
</dbReference>